<dbReference type="InterPro" id="IPR053151">
    <property type="entry name" value="RNase_H-like"/>
</dbReference>
<dbReference type="GO" id="GO:0003676">
    <property type="term" value="F:nucleic acid binding"/>
    <property type="evidence" value="ECO:0007669"/>
    <property type="project" value="InterPro"/>
</dbReference>
<dbReference type="InterPro" id="IPR036397">
    <property type="entry name" value="RNaseH_sf"/>
</dbReference>
<keyword evidence="3" id="KW-1185">Reference proteome</keyword>
<accession>A0AAV0KPC6</accession>
<dbReference type="SUPFAM" id="SSF53098">
    <property type="entry name" value="Ribonuclease H-like"/>
    <property type="match status" value="1"/>
</dbReference>
<feature type="domain" description="RNase H type-1" evidence="1">
    <location>
        <begin position="278"/>
        <end position="408"/>
    </location>
</feature>
<dbReference type="InterPro" id="IPR026960">
    <property type="entry name" value="RVT-Znf"/>
</dbReference>
<name>A0AAV0KPC6_9ROSI</name>
<sequence length="444" mass="50533">MAIKDGCGTSFWLDRWVGDGEPLLDRALDSARNLDPGQPVAAFVNTRGEWNVELLAEFLPPDAISQVIGVQPPIAGSGEDVAIWFPEDDGRFRVRSAYDLATNEEELARDFDWRTIWRWEGPARIRHFLWLAARERLLTNGERGRRHLTEDTACPLCRTDSESVLHVLRDCSFSRLIWLQQIPSSECQPFFGANLHDWLLHNLRSQNNSLEFGITCWSLWRTRNDRVFAGKIITPETFLHRVRAWVPVVRNALDKDRIINKPSPPARTEEQIAWKPPPPEWVCLNSDGSVLPETGLGAAGGLIRDHTGRCLSAFTLNLGACTITQAELRGAVEGLQVAWDRGYRKVRVQLDSQCAVHLIGRTDTEEHHCAAILARFRELRSRPWEVEVEHVYREGNRCADFLASRGHVVPFGFHEVVSSDPMLSYWIMYDCQGVSEPRLVLNER</sequence>
<evidence type="ECO:0000259" key="1">
    <source>
        <dbReference type="PROSITE" id="PS50879"/>
    </source>
</evidence>
<gene>
    <name evidence="2" type="ORF">LITE_LOCUS19817</name>
</gene>
<dbReference type="PROSITE" id="PS50879">
    <property type="entry name" value="RNASE_H_1"/>
    <property type="match status" value="1"/>
</dbReference>
<dbReference type="PANTHER" id="PTHR47723:SF13">
    <property type="entry name" value="PUTATIVE-RELATED"/>
    <property type="match status" value="1"/>
</dbReference>
<reference evidence="2" key="1">
    <citation type="submission" date="2022-08" db="EMBL/GenBank/DDBJ databases">
        <authorList>
            <person name="Gutierrez-Valencia J."/>
        </authorList>
    </citation>
    <scope>NUCLEOTIDE SEQUENCE</scope>
</reference>
<dbReference type="Proteomes" id="UP001154282">
    <property type="component" value="Unassembled WGS sequence"/>
</dbReference>
<evidence type="ECO:0000313" key="2">
    <source>
        <dbReference type="EMBL" id="CAI0424152.1"/>
    </source>
</evidence>
<dbReference type="AlphaFoldDB" id="A0AAV0KPC6"/>
<dbReference type="PANTHER" id="PTHR47723">
    <property type="entry name" value="OS05G0353850 PROTEIN"/>
    <property type="match status" value="1"/>
</dbReference>
<dbReference type="Gene3D" id="3.30.420.10">
    <property type="entry name" value="Ribonuclease H-like superfamily/Ribonuclease H"/>
    <property type="match status" value="1"/>
</dbReference>
<evidence type="ECO:0000313" key="3">
    <source>
        <dbReference type="Proteomes" id="UP001154282"/>
    </source>
</evidence>
<protein>
    <recommendedName>
        <fullName evidence="1">RNase H type-1 domain-containing protein</fullName>
    </recommendedName>
</protein>
<dbReference type="Pfam" id="PF13456">
    <property type="entry name" value="RVT_3"/>
    <property type="match status" value="1"/>
</dbReference>
<dbReference type="EMBL" id="CAMGYJ010000005">
    <property type="protein sequence ID" value="CAI0424152.1"/>
    <property type="molecule type" value="Genomic_DNA"/>
</dbReference>
<dbReference type="CDD" id="cd06222">
    <property type="entry name" value="RNase_H_like"/>
    <property type="match status" value="1"/>
</dbReference>
<dbReference type="InterPro" id="IPR044730">
    <property type="entry name" value="RNase_H-like_dom_plant"/>
</dbReference>
<comment type="caution">
    <text evidence="2">The sequence shown here is derived from an EMBL/GenBank/DDBJ whole genome shotgun (WGS) entry which is preliminary data.</text>
</comment>
<dbReference type="InterPro" id="IPR012337">
    <property type="entry name" value="RNaseH-like_sf"/>
</dbReference>
<proteinExistence type="predicted"/>
<dbReference type="GO" id="GO:0004523">
    <property type="term" value="F:RNA-DNA hybrid ribonuclease activity"/>
    <property type="evidence" value="ECO:0007669"/>
    <property type="project" value="InterPro"/>
</dbReference>
<dbReference type="Pfam" id="PF13966">
    <property type="entry name" value="zf-RVT"/>
    <property type="match status" value="1"/>
</dbReference>
<dbReference type="InterPro" id="IPR002156">
    <property type="entry name" value="RNaseH_domain"/>
</dbReference>
<organism evidence="2 3">
    <name type="scientific">Linum tenue</name>
    <dbReference type="NCBI Taxonomy" id="586396"/>
    <lineage>
        <taxon>Eukaryota</taxon>
        <taxon>Viridiplantae</taxon>
        <taxon>Streptophyta</taxon>
        <taxon>Embryophyta</taxon>
        <taxon>Tracheophyta</taxon>
        <taxon>Spermatophyta</taxon>
        <taxon>Magnoliopsida</taxon>
        <taxon>eudicotyledons</taxon>
        <taxon>Gunneridae</taxon>
        <taxon>Pentapetalae</taxon>
        <taxon>rosids</taxon>
        <taxon>fabids</taxon>
        <taxon>Malpighiales</taxon>
        <taxon>Linaceae</taxon>
        <taxon>Linum</taxon>
    </lineage>
</organism>